<evidence type="ECO:0000313" key="15">
    <source>
        <dbReference type="Proteomes" id="UP000321947"/>
    </source>
</evidence>
<evidence type="ECO:0000313" key="13">
    <source>
        <dbReference type="EMBL" id="TYK12652.1"/>
    </source>
</evidence>
<dbReference type="Gene3D" id="1.10.630.10">
    <property type="entry name" value="Cytochrome P450"/>
    <property type="match status" value="2"/>
</dbReference>
<keyword evidence="5 10" id="KW-0479">Metal-binding</keyword>
<dbReference type="Proteomes" id="UP000321947">
    <property type="component" value="Unassembled WGS sequence"/>
</dbReference>
<dbReference type="GO" id="GO:0005506">
    <property type="term" value="F:iron ion binding"/>
    <property type="evidence" value="ECO:0007669"/>
    <property type="project" value="InterPro"/>
</dbReference>
<sequence>MNNKTKKLLPPGPKGFPIFGSLHILGKLPHRLFQKYGAIMHIKLGLVNTIVLSSSEAAELFLKTHDLDFANHPPNDAFKHISFGQSSLVVAKYGPYVRNVRKMCTVELLNSHKLNSFKSMRMEEVGLFIEELREAARSGLLVNLTSKLSSLSANMICLTVFGRKYEDKELDEKGFKRMVRETFKLIGAFNVGDFIPFIAPLDLQGLIRRAKSVHKVFDRIFFLPEWTLQRLPSDGHLAELIRHPEIRLHPAAPLLVPHQPLEDCIVNNFHIPKMSRVIVNVWAIGRDPCAWTDAHKFFPERFIGSKVDAKENYFELIPFGSGRRGCVGIQMGLLMVHFVLAQLLHCFDWKLPNGKLPGLPGDLDMTEEFGLNCSLAHDVIAIPIYRLKTI</sequence>
<dbReference type="InterPro" id="IPR036396">
    <property type="entry name" value="Cyt_P450_sf"/>
</dbReference>
<reference evidence="14 15" key="1">
    <citation type="submission" date="2019-08" db="EMBL/GenBank/DDBJ databases">
        <title>Draft genome sequences of two oriental melons (Cucumis melo L. var makuwa).</title>
        <authorList>
            <person name="Kwon S.-Y."/>
        </authorList>
    </citation>
    <scope>NUCLEOTIDE SEQUENCE [LARGE SCALE GENOMIC DNA]</scope>
    <source>
        <strain evidence="15">cv. Chang Bougi</strain>
        <strain evidence="14">cv. SW 3</strain>
        <tissue evidence="13">Leaf</tissue>
    </source>
</reference>
<evidence type="ECO:0000256" key="11">
    <source>
        <dbReference type="RuleBase" id="RU000461"/>
    </source>
</evidence>
<dbReference type="PANTHER" id="PTHR47943:SF2">
    <property type="entry name" value="CYTOCHROME P450"/>
    <property type="match status" value="1"/>
</dbReference>
<dbReference type="EMBL" id="SSTD01010113">
    <property type="protein sequence ID" value="TYK12652.1"/>
    <property type="molecule type" value="Genomic_DNA"/>
</dbReference>
<dbReference type="GO" id="GO:0016020">
    <property type="term" value="C:membrane"/>
    <property type="evidence" value="ECO:0007669"/>
    <property type="project" value="UniProtKB-SubCell"/>
</dbReference>
<dbReference type="Pfam" id="PF00067">
    <property type="entry name" value="p450"/>
    <property type="match status" value="2"/>
</dbReference>
<organism evidence="13 15">
    <name type="scientific">Cucumis melo var. makuwa</name>
    <name type="common">Oriental melon</name>
    <dbReference type="NCBI Taxonomy" id="1194695"/>
    <lineage>
        <taxon>Eukaryota</taxon>
        <taxon>Viridiplantae</taxon>
        <taxon>Streptophyta</taxon>
        <taxon>Embryophyta</taxon>
        <taxon>Tracheophyta</taxon>
        <taxon>Spermatophyta</taxon>
        <taxon>Magnoliopsida</taxon>
        <taxon>eudicotyledons</taxon>
        <taxon>Gunneridae</taxon>
        <taxon>Pentapetalae</taxon>
        <taxon>rosids</taxon>
        <taxon>fabids</taxon>
        <taxon>Cucurbitales</taxon>
        <taxon>Cucurbitaceae</taxon>
        <taxon>Benincaseae</taxon>
        <taxon>Cucumis</taxon>
    </lineage>
</organism>
<dbReference type="PANTHER" id="PTHR47943">
    <property type="entry name" value="CYTOCHROME P450 93A3-LIKE"/>
    <property type="match status" value="1"/>
</dbReference>
<dbReference type="AlphaFoldDB" id="A0A5D3CMT9"/>
<comment type="similarity">
    <text evidence="3 11">Belongs to the cytochrome P450 family.</text>
</comment>
<evidence type="ECO:0000256" key="9">
    <source>
        <dbReference type="ARBA" id="ARBA00023136"/>
    </source>
</evidence>
<evidence type="ECO:0000256" key="2">
    <source>
        <dbReference type="ARBA" id="ARBA00004370"/>
    </source>
</evidence>
<comment type="subcellular location">
    <subcellularLocation>
        <location evidence="2">Membrane</location>
    </subcellularLocation>
</comment>
<keyword evidence="7 10" id="KW-0408">Iron</keyword>
<evidence type="ECO:0000256" key="6">
    <source>
        <dbReference type="ARBA" id="ARBA00023002"/>
    </source>
</evidence>
<gene>
    <name evidence="13" type="ORF">E5676_scaffold255G002400</name>
    <name evidence="12" type="ORF">E6C27_scaffold18G00570</name>
</gene>
<evidence type="ECO:0000256" key="5">
    <source>
        <dbReference type="ARBA" id="ARBA00022723"/>
    </source>
</evidence>
<evidence type="ECO:0000313" key="12">
    <source>
        <dbReference type="EMBL" id="KAA0036258.1"/>
    </source>
</evidence>
<evidence type="ECO:0000256" key="8">
    <source>
        <dbReference type="ARBA" id="ARBA00023033"/>
    </source>
</evidence>
<dbReference type="OrthoDB" id="2789670at2759"/>
<accession>A0A5D3CMT9</accession>
<feature type="binding site" description="axial binding residue" evidence="10">
    <location>
        <position position="326"/>
    </location>
    <ligand>
        <name>heme</name>
        <dbReference type="ChEBI" id="CHEBI:30413"/>
    </ligand>
    <ligandPart>
        <name>Fe</name>
        <dbReference type="ChEBI" id="CHEBI:18248"/>
    </ligandPart>
</feature>
<dbReference type="InterPro" id="IPR002401">
    <property type="entry name" value="Cyt_P450_E_grp-I"/>
</dbReference>
<name>A0A5D3CMT9_CUCMM</name>
<evidence type="ECO:0000256" key="10">
    <source>
        <dbReference type="PIRSR" id="PIRSR602401-1"/>
    </source>
</evidence>
<keyword evidence="4 10" id="KW-0349">Heme</keyword>
<dbReference type="EMBL" id="SSTE01019703">
    <property type="protein sequence ID" value="KAA0036258.1"/>
    <property type="molecule type" value="Genomic_DNA"/>
</dbReference>
<dbReference type="PROSITE" id="PS00086">
    <property type="entry name" value="CYTOCHROME_P450"/>
    <property type="match status" value="1"/>
</dbReference>
<dbReference type="InterPro" id="IPR017972">
    <property type="entry name" value="Cyt_P450_CS"/>
</dbReference>
<comment type="cofactor">
    <cofactor evidence="1 10">
        <name>heme</name>
        <dbReference type="ChEBI" id="CHEBI:30413"/>
    </cofactor>
</comment>
<keyword evidence="8 11" id="KW-0503">Monooxygenase</keyword>
<proteinExistence type="inferred from homology"/>
<evidence type="ECO:0000256" key="3">
    <source>
        <dbReference type="ARBA" id="ARBA00010617"/>
    </source>
</evidence>
<dbReference type="GO" id="GO:0020037">
    <property type="term" value="F:heme binding"/>
    <property type="evidence" value="ECO:0007669"/>
    <property type="project" value="InterPro"/>
</dbReference>
<evidence type="ECO:0000256" key="7">
    <source>
        <dbReference type="ARBA" id="ARBA00023004"/>
    </source>
</evidence>
<comment type="caution">
    <text evidence="13">The sequence shown here is derived from an EMBL/GenBank/DDBJ whole genome shotgun (WGS) entry which is preliminary data.</text>
</comment>
<protein>
    <submittedName>
        <fullName evidence="13">Cytochrome P450 family protein</fullName>
    </submittedName>
</protein>
<dbReference type="SUPFAM" id="SSF48264">
    <property type="entry name" value="Cytochrome P450"/>
    <property type="match status" value="1"/>
</dbReference>
<dbReference type="GO" id="GO:0016705">
    <property type="term" value="F:oxidoreductase activity, acting on paired donors, with incorporation or reduction of molecular oxygen"/>
    <property type="evidence" value="ECO:0007669"/>
    <property type="project" value="InterPro"/>
</dbReference>
<evidence type="ECO:0000256" key="4">
    <source>
        <dbReference type="ARBA" id="ARBA00022617"/>
    </source>
</evidence>
<dbReference type="PRINTS" id="PR00463">
    <property type="entry name" value="EP450I"/>
</dbReference>
<dbReference type="Proteomes" id="UP000321393">
    <property type="component" value="Unassembled WGS sequence"/>
</dbReference>
<evidence type="ECO:0000256" key="1">
    <source>
        <dbReference type="ARBA" id="ARBA00001971"/>
    </source>
</evidence>
<dbReference type="GO" id="GO:0004497">
    <property type="term" value="F:monooxygenase activity"/>
    <property type="evidence" value="ECO:0007669"/>
    <property type="project" value="UniProtKB-KW"/>
</dbReference>
<keyword evidence="9" id="KW-0472">Membrane</keyword>
<keyword evidence="6 11" id="KW-0560">Oxidoreductase</keyword>
<dbReference type="InterPro" id="IPR001128">
    <property type="entry name" value="Cyt_P450"/>
</dbReference>
<evidence type="ECO:0000313" key="14">
    <source>
        <dbReference type="Proteomes" id="UP000321393"/>
    </source>
</evidence>